<feature type="transmembrane region" description="Helical" evidence="8">
    <location>
        <begin position="319"/>
        <end position="338"/>
    </location>
</feature>
<keyword evidence="7" id="KW-0924">Ammonia transport</keyword>
<evidence type="ECO:0000259" key="9">
    <source>
        <dbReference type="Pfam" id="PF00909"/>
    </source>
</evidence>
<feature type="transmembrane region" description="Helical" evidence="8">
    <location>
        <begin position="172"/>
        <end position="191"/>
    </location>
</feature>
<feature type="transmembrane region" description="Helical" evidence="8">
    <location>
        <begin position="249"/>
        <end position="274"/>
    </location>
</feature>
<feature type="domain" description="Ammonium transporter AmtB-like" evidence="9">
    <location>
        <begin position="43"/>
        <end position="462"/>
    </location>
</feature>
<feature type="transmembrane region" description="Helical" evidence="8">
    <location>
        <begin position="415"/>
        <end position="439"/>
    </location>
</feature>
<dbReference type="PANTHER" id="PTHR11730">
    <property type="entry name" value="AMMONIUM TRANSPORTER"/>
    <property type="match status" value="1"/>
</dbReference>
<dbReference type="Proteomes" id="UP000626180">
    <property type="component" value="Unassembled WGS sequence"/>
</dbReference>
<dbReference type="InterPro" id="IPR029020">
    <property type="entry name" value="Ammonium/urea_transptr"/>
</dbReference>
<keyword evidence="5 8" id="KW-1133">Transmembrane helix</keyword>
<feature type="transmembrane region" description="Helical" evidence="8">
    <location>
        <begin position="78"/>
        <end position="96"/>
    </location>
</feature>
<organism evidence="10 11">
    <name type="scientific">Pseudomonas luteola</name>
    <dbReference type="NCBI Taxonomy" id="47886"/>
    <lineage>
        <taxon>Bacteria</taxon>
        <taxon>Pseudomonadati</taxon>
        <taxon>Pseudomonadota</taxon>
        <taxon>Gammaproteobacteria</taxon>
        <taxon>Pseudomonadales</taxon>
        <taxon>Pseudomonadaceae</taxon>
        <taxon>Pseudomonas</taxon>
    </lineage>
</organism>
<evidence type="ECO:0000256" key="4">
    <source>
        <dbReference type="ARBA" id="ARBA00022692"/>
    </source>
</evidence>
<evidence type="ECO:0000256" key="3">
    <source>
        <dbReference type="ARBA" id="ARBA00022448"/>
    </source>
</evidence>
<feature type="transmembrane region" description="Helical" evidence="8">
    <location>
        <begin position="344"/>
        <end position="361"/>
    </location>
</feature>
<feature type="transmembrane region" description="Helical" evidence="8">
    <location>
        <begin position="37"/>
        <end position="57"/>
    </location>
</feature>
<protein>
    <submittedName>
        <fullName evidence="10">Ammonium transporter</fullName>
    </submittedName>
</protein>
<evidence type="ECO:0000256" key="5">
    <source>
        <dbReference type="ARBA" id="ARBA00022989"/>
    </source>
</evidence>
<feature type="transmembrane region" description="Helical" evidence="8">
    <location>
        <begin position="289"/>
        <end position="312"/>
    </location>
</feature>
<gene>
    <name evidence="10" type="ORF">IRZ65_21320</name>
</gene>
<comment type="subcellular location">
    <subcellularLocation>
        <location evidence="1">Membrane</location>
        <topology evidence="1">Multi-pass membrane protein</topology>
    </subcellularLocation>
</comment>
<keyword evidence="11" id="KW-1185">Reference proteome</keyword>
<dbReference type="Gene3D" id="1.10.3430.10">
    <property type="entry name" value="Ammonium transporter AmtB like domains"/>
    <property type="match status" value="1"/>
</dbReference>
<proteinExistence type="inferred from homology"/>
<evidence type="ECO:0000256" key="2">
    <source>
        <dbReference type="ARBA" id="ARBA00005887"/>
    </source>
</evidence>
<reference evidence="10 11" key="1">
    <citation type="submission" date="2020-10" db="EMBL/GenBank/DDBJ databases">
        <title>Genome sequences of Pseudomonas isolates.</title>
        <authorList>
            <person name="Wessels L."/>
            <person name="Reich F."/>
            <person name="Hammerl J."/>
        </authorList>
    </citation>
    <scope>NUCLEOTIDE SEQUENCE [LARGE SCALE GENOMIC DNA]</scope>
    <source>
        <strain evidence="10 11">20-MO00624-0</strain>
    </source>
</reference>
<sequence>MKCLGTGQLLTRGTLRKPRKGGTAVELFHEQVSTSNILLTFIYMMGALSVLLVVLGLGLIDMGLVRARNVLDTWVQKMVAAMIGGVGTLVCGYAIWDLQFAQAFGVASPLSAALKAWWLGGPAASTASVLLDSKLLPEADVLQIFVVFFVTFSMATMALIHSSAIERVQSKALYTMAFFVGLVLSPIVGYLCWGPLSPLTNRGVHDFEGVFPLYIFAGTWSLVLAWRLGPRRGAFGRDPAGIKPTPSNYGLVAAGALLILFALPFVAIGSTFIIPDLGVFGISMTRTGLGLIAINIFAAILAGGIAGALIAYRLQDPRWVFLGPIAGTVMGGTLFDIGTPLQCLAFGAAGPLVACATAQLLRRLGIDEPKVVPLALGPGVAGALLVGFVHWGTPTGGFPELTGDYAVGHAQITPWWQLIGILATMAVAGIPALLLSLVFEKAGALRISSDVEASGIDLASWGVHCCSDDLPLGLQAPSQRQIKTVVSTEVAQAQPAG</sequence>
<keyword evidence="4 8" id="KW-0812">Transmembrane</keyword>
<evidence type="ECO:0000313" key="11">
    <source>
        <dbReference type="Proteomes" id="UP000626180"/>
    </source>
</evidence>
<comment type="caution">
    <text evidence="10">The sequence shown here is derived from an EMBL/GenBank/DDBJ whole genome shotgun (WGS) entry which is preliminary data.</text>
</comment>
<dbReference type="SUPFAM" id="SSF111352">
    <property type="entry name" value="Ammonium transporter"/>
    <property type="match status" value="1"/>
</dbReference>
<dbReference type="InterPro" id="IPR024041">
    <property type="entry name" value="NH4_transpt_AmtB-like_dom"/>
</dbReference>
<evidence type="ECO:0000256" key="6">
    <source>
        <dbReference type="ARBA" id="ARBA00023136"/>
    </source>
</evidence>
<accession>A0ABS0FSE8</accession>
<feature type="transmembrane region" description="Helical" evidence="8">
    <location>
        <begin position="373"/>
        <end position="391"/>
    </location>
</feature>
<keyword evidence="3" id="KW-0813">Transport</keyword>
<evidence type="ECO:0000256" key="1">
    <source>
        <dbReference type="ARBA" id="ARBA00004141"/>
    </source>
</evidence>
<dbReference type="PANTHER" id="PTHR11730:SF6">
    <property type="entry name" value="AMMONIUM TRANSPORTER"/>
    <property type="match status" value="1"/>
</dbReference>
<evidence type="ECO:0000313" key="10">
    <source>
        <dbReference type="EMBL" id="MBF8643211.1"/>
    </source>
</evidence>
<feature type="transmembrane region" description="Helical" evidence="8">
    <location>
        <begin position="211"/>
        <end position="228"/>
    </location>
</feature>
<name>A0ABS0FSE8_PSELU</name>
<feature type="transmembrane region" description="Helical" evidence="8">
    <location>
        <begin position="141"/>
        <end position="160"/>
    </location>
</feature>
<evidence type="ECO:0000256" key="7">
    <source>
        <dbReference type="ARBA" id="ARBA00023177"/>
    </source>
</evidence>
<keyword evidence="6 8" id="KW-0472">Membrane</keyword>
<evidence type="ECO:0000256" key="8">
    <source>
        <dbReference type="SAM" id="Phobius"/>
    </source>
</evidence>
<comment type="similarity">
    <text evidence="2">Belongs to the ammonia transporter channel (TC 1.A.11.2) family.</text>
</comment>
<dbReference type="Pfam" id="PF00909">
    <property type="entry name" value="Ammonium_transp"/>
    <property type="match status" value="1"/>
</dbReference>
<dbReference type="EMBL" id="JADMCD010000014">
    <property type="protein sequence ID" value="MBF8643211.1"/>
    <property type="molecule type" value="Genomic_DNA"/>
</dbReference>